<evidence type="ECO:0000256" key="3">
    <source>
        <dbReference type="ARBA" id="ARBA00022576"/>
    </source>
</evidence>
<evidence type="ECO:0000256" key="2">
    <source>
        <dbReference type="ARBA" id="ARBA00012916"/>
    </source>
</evidence>
<dbReference type="EMBL" id="MN740705">
    <property type="protein sequence ID" value="QHU09106.1"/>
    <property type="molecule type" value="Genomic_DNA"/>
</dbReference>
<proteinExistence type="predicted"/>
<comment type="catalytic activity">
    <reaction evidence="1">
        <text>D-fructose 6-phosphate + L-glutamine = D-glucosamine 6-phosphate + L-glutamate</text>
        <dbReference type="Rhea" id="RHEA:13237"/>
        <dbReference type="ChEBI" id="CHEBI:29985"/>
        <dbReference type="ChEBI" id="CHEBI:58359"/>
        <dbReference type="ChEBI" id="CHEBI:58725"/>
        <dbReference type="ChEBI" id="CHEBI:61527"/>
        <dbReference type="EC" id="2.6.1.16"/>
    </reaction>
</comment>
<organism evidence="9">
    <name type="scientific">viral metagenome</name>
    <dbReference type="NCBI Taxonomy" id="1070528"/>
    <lineage>
        <taxon>unclassified sequences</taxon>
        <taxon>metagenomes</taxon>
        <taxon>organismal metagenomes</taxon>
    </lineage>
</organism>
<dbReference type="GO" id="GO:0006002">
    <property type="term" value="P:fructose 6-phosphate metabolic process"/>
    <property type="evidence" value="ECO:0007669"/>
    <property type="project" value="TreeGrafter"/>
</dbReference>
<sequence>MCGIVGCLGTNVSQYIIDGLKQLQNRGYDSAGISLIYENQYKLYKHVSFQNSSAIQQLENTVYPISHNGIGHTRWATHGPKTYENSHPHMSYHKQFMLVHNGIIENYQELKNFLLAKQYVFYSQTDTEVIVNLLEYYFYFENNVEKSISKVCERMQGTWGLCIQYINEPNKLYVIKRGSPIIIGNGESFALVSSEPSGFCNKMTHYFELKSNDISILSYENNKVNIKTQQHYNLNAFVYEHYCLTPHPYKHWTFKEIMDQKKIVSCVTNQGGRYLENGIIQLGGLNQHRELLRHIEHIIFLGCGTSYFSSNIGAKYMKKWCNFTTVQVFEASDFTINDIPQNGKCGFILVSQSGETKDLQRCLEFLDNHITIGIINKVDSYIAREVLCGCYLNVGREVGVASTKSFMSQVIMMSLISIWFDQLHNGLCIFHQKVIQDLIMLEQQIENTIHNSILEVEKYYSEIKDQCYILGKDQDEYIAKEGALKIKELSYIHAEGYSSSALKHGPYALLEKDFPVILISPKNDYWTKNENIYEEMKSRHANVIIITNEPIDREKVILVEENKTYQCLLNIIPLQLFAYGLCIHNHLDPDQPRNLAKVVSVE</sequence>
<keyword evidence="4" id="KW-0808">Transferase</keyword>
<dbReference type="EC" id="2.6.1.16" evidence="2"/>
<dbReference type="NCBIfam" id="NF001484">
    <property type="entry name" value="PRK00331.1"/>
    <property type="match status" value="1"/>
</dbReference>
<dbReference type="AlphaFoldDB" id="A0A6C0JWB5"/>
<dbReference type="GO" id="GO:0006047">
    <property type="term" value="P:UDP-N-acetylglucosamine metabolic process"/>
    <property type="evidence" value="ECO:0007669"/>
    <property type="project" value="TreeGrafter"/>
</dbReference>
<feature type="domain" description="SIS" evidence="8">
    <location>
        <begin position="456"/>
        <end position="592"/>
    </location>
</feature>
<dbReference type="InterPro" id="IPR029055">
    <property type="entry name" value="Ntn_hydrolases_N"/>
</dbReference>
<dbReference type="NCBIfam" id="TIGR01135">
    <property type="entry name" value="glmS"/>
    <property type="match status" value="1"/>
</dbReference>
<dbReference type="PANTHER" id="PTHR10937:SF0">
    <property type="entry name" value="GLUTAMINE--FRUCTOSE-6-PHOSPHATE TRANSAMINASE (ISOMERIZING)"/>
    <property type="match status" value="1"/>
</dbReference>
<dbReference type="CDD" id="cd05008">
    <property type="entry name" value="SIS_GlmS_GlmD_1"/>
    <property type="match status" value="1"/>
</dbReference>
<evidence type="ECO:0000256" key="1">
    <source>
        <dbReference type="ARBA" id="ARBA00001031"/>
    </source>
</evidence>
<keyword evidence="3" id="KW-0032">Aminotransferase</keyword>
<dbReference type="Gene3D" id="3.60.20.10">
    <property type="entry name" value="Glutamine Phosphoribosylpyrophosphate, subunit 1, domain 1"/>
    <property type="match status" value="1"/>
</dbReference>
<dbReference type="InterPro" id="IPR005855">
    <property type="entry name" value="GFAT"/>
</dbReference>
<keyword evidence="6" id="KW-0315">Glutamine amidotransferase</keyword>
<evidence type="ECO:0000256" key="6">
    <source>
        <dbReference type="ARBA" id="ARBA00022962"/>
    </source>
</evidence>
<dbReference type="InterPro" id="IPR017932">
    <property type="entry name" value="GATase_2_dom"/>
</dbReference>
<feature type="domain" description="Glutamine amidotransferase type-2" evidence="7">
    <location>
        <begin position="2"/>
        <end position="220"/>
    </location>
</feature>
<dbReference type="InterPro" id="IPR035490">
    <property type="entry name" value="GlmS/FrlB_SIS"/>
</dbReference>
<dbReference type="SUPFAM" id="SSF56235">
    <property type="entry name" value="N-terminal nucleophile aminohydrolases (Ntn hydrolases)"/>
    <property type="match status" value="1"/>
</dbReference>
<dbReference type="Gene3D" id="3.40.50.10490">
    <property type="entry name" value="Glucose-6-phosphate isomerase like protein, domain 1"/>
    <property type="match status" value="2"/>
</dbReference>
<accession>A0A6C0JWB5</accession>
<dbReference type="PROSITE" id="PS51464">
    <property type="entry name" value="SIS"/>
    <property type="match status" value="2"/>
</dbReference>
<dbReference type="InterPro" id="IPR046348">
    <property type="entry name" value="SIS_dom_sf"/>
</dbReference>
<evidence type="ECO:0000313" key="9">
    <source>
        <dbReference type="EMBL" id="QHU09106.1"/>
    </source>
</evidence>
<feature type="domain" description="SIS" evidence="8">
    <location>
        <begin position="288"/>
        <end position="426"/>
    </location>
</feature>
<evidence type="ECO:0000259" key="7">
    <source>
        <dbReference type="PROSITE" id="PS51278"/>
    </source>
</evidence>
<evidence type="ECO:0000256" key="5">
    <source>
        <dbReference type="ARBA" id="ARBA00022737"/>
    </source>
</evidence>
<reference evidence="9" key="1">
    <citation type="journal article" date="2020" name="Nature">
        <title>Giant virus diversity and host interactions through global metagenomics.</title>
        <authorList>
            <person name="Schulz F."/>
            <person name="Roux S."/>
            <person name="Paez-Espino D."/>
            <person name="Jungbluth S."/>
            <person name="Walsh D.A."/>
            <person name="Denef V.J."/>
            <person name="McMahon K.D."/>
            <person name="Konstantinidis K.T."/>
            <person name="Eloe-Fadrosh E.A."/>
            <person name="Kyrpides N.C."/>
            <person name="Woyke T."/>
        </authorList>
    </citation>
    <scope>NUCLEOTIDE SEQUENCE</scope>
    <source>
        <strain evidence="9">GVMAG-S-1074260-58</strain>
    </source>
</reference>
<keyword evidence="5" id="KW-0677">Repeat</keyword>
<dbReference type="InterPro" id="IPR001347">
    <property type="entry name" value="SIS_dom"/>
</dbReference>
<dbReference type="PROSITE" id="PS51278">
    <property type="entry name" value="GATASE_TYPE_2"/>
    <property type="match status" value="1"/>
</dbReference>
<name>A0A6C0JWB5_9ZZZZ</name>
<dbReference type="PANTHER" id="PTHR10937">
    <property type="entry name" value="GLUCOSAMINE--FRUCTOSE-6-PHOSPHATE AMINOTRANSFERASE, ISOMERIZING"/>
    <property type="match status" value="1"/>
</dbReference>
<dbReference type="InterPro" id="IPR035466">
    <property type="entry name" value="GlmS/AgaS_SIS"/>
</dbReference>
<dbReference type="CDD" id="cd05009">
    <property type="entry name" value="SIS_GlmS_GlmD_2"/>
    <property type="match status" value="1"/>
</dbReference>
<protein>
    <recommendedName>
        <fullName evidence="2">glutamine--fructose-6-phosphate transaminase (isomerizing)</fullName>
        <ecNumber evidence="2">2.6.1.16</ecNumber>
    </recommendedName>
</protein>
<evidence type="ECO:0000259" key="8">
    <source>
        <dbReference type="PROSITE" id="PS51464"/>
    </source>
</evidence>
<dbReference type="GO" id="GO:0006487">
    <property type="term" value="P:protein N-linked glycosylation"/>
    <property type="evidence" value="ECO:0007669"/>
    <property type="project" value="TreeGrafter"/>
</dbReference>
<evidence type="ECO:0000256" key="4">
    <source>
        <dbReference type="ARBA" id="ARBA00022679"/>
    </source>
</evidence>
<dbReference type="Pfam" id="PF01380">
    <property type="entry name" value="SIS"/>
    <property type="match status" value="2"/>
</dbReference>
<dbReference type="SUPFAM" id="SSF53697">
    <property type="entry name" value="SIS domain"/>
    <property type="match status" value="1"/>
</dbReference>
<dbReference type="GO" id="GO:0097367">
    <property type="term" value="F:carbohydrate derivative binding"/>
    <property type="evidence" value="ECO:0007669"/>
    <property type="project" value="InterPro"/>
</dbReference>
<dbReference type="Pfam" id="PF13522">
    <property type="entry name" value="GATase_6"/>
    <property type="match status" value="1"/>
</dbReference>
<dbReference type="GO" id="GO:0004360">
    <property type="term" value="F:glutamine-fructose-6-phosphate transaminase (isomerizing) activity"/>
    <property type="evidence" value="ECO:0007669"/>
    <property type="project" value="UniProtKB-EC"/>
</dbReference>